<evidence type="ECO:0000259" key="6">
    <source>
        <dbReference type="PROSITE" id="PS51755"/>
    </source>
</evidence>
<dbReference type="RefSeq" id="WP_135341751.1">
    <property type="nucleotide sequence ID" value="NZ_JBHLTX010000005.1"/>
</dbReference>
<dbReference type="PROSITE" id="PS51755">
    <property type="entry name" value="OMPR_PHOB"/>
    <property type="match status" value="1"/>
</dbReference>
<evidence type="ECO:0000256" key="3">
    <source>
        <dbReference type="ARBA" id="ARBA00023125"/>
    </source>
</evidence>
<keyword evidence="2" id="KW-0902">Two-component regulatory system</keyword>
<dbReference type="InterPro" id="IPR019734">
    <property type="entry name" value="TPR_rpt"/>
</dbReference>
<dbReference type="SUPFAM" id="SSF52540">
    <property type="entry name" value="P-loop containing nucleoside triphosphate hydrolases"/>
    <property type="match status" value="1"/>
</dbReference>
<dbReference type="Proteomes" id="UP000297948">
    <property type="component" value="Unassembled WGS sequence"/>
</dbReference>
<evidence type="ECO:0000256" key="4">
    <source>
        <dbReference type="PROSITE-ProRule" id="PRU01091"/>
    </source>
</evidence>
<dbReference type="AlphaFoldDB" id="A0A4Z0G984"/>
<dbReference type="Pfam" id="PF00486">
    <property type="entry name" value="Trans_reg_C"/>
    <property type="match status" value="1"/>
</dbReference>
<dbReference type="GO" id="GO:0003677">
    <property type="term" value="F:DNA binding"/>
    <property type="evidence" value="ECO:0007669"/>
    <property type="project" value="UniProtKB-UniRule"/>
</dbReference>
<sequence length="1263" mass="133222">MRYGILGPTQVHRGDGTPIALGGARLRALLAALALYPGRVRTTEALIAEVWAAEPPRDAPAALQALVGRLRRALGAAAVESAPGGYRLSADPEDVDLHRFEELSAEGARALADGEPARAAALLDQALELWRGPALADLPDAAGPATRALAHRLAARRARAEADTALGRPEAAALALAELCAGHPMDEPLHAARIRALRAAGRPAEALAAYEAVRAELADRLGTDPGPELRALHAELLTPDTAPAPRPGPEAAVGGSPALGTQVGGTAIPATPGTAALGTPVPGAPVPSTPTRGTPAPGIPTPGGPPSGGALAGNLRARLTSFVGREAELAALREELGVQRLVTLTGPGGAGKTRLSQEAAEAVAARWPDGAWLVELAPLDDPETVPEAVLTALRARETVIRGSSEALRAAGDPSARDPLARLVEHCAARRMLLVLDNCEHLVDAAARLVERLLGDCPGVTVLATSREPLAVPGESVRPVDPLPDPMALRLLQDRGAAARPGFRAADDPVAAAELCRRLDGLPLAIELAAARLRSLTTRQLADRLDDRFRLLTSGSRTVLPRQQTLRAVVDWSWDLLDERERTVLRRLSVFAGGCDPDAAEAVCGDPPPGPGGTPYPYEARDPGGAPNSCEAPGPGGTPYPYEARDPGGTPNSCEAPGPGGTPYPYQTPGGVPHPHRTSGRGGASPYRQEAVGAGGGLPSGRGAAGPRPERVDPRDVVGVLGSLVDKSLVVAEPADGGMRYRLLETVAEYAAERLAESGERAVVERRHLVAYRELARTADPLLRGPAQRVWLERLETEHENLRTALRRAVAARDEQEALCLVLSLGWFWQLRGHHADARHWATAAADLGPDPFAPPTAAPPVFEASTSVPPPMPPDLLAEARRGVRLIMLGNIEGDLRELASPRRRMELCDGLLAAYRPGLPQTCRIPGAMWFYAVMLSGDFELLRQALDGSVETSRELGYDWELAFTLLLRAKVIQGSPRWSPEVDLVDRSRAARRDADESLEIFIRVGDAWGAAEALSGRGEAHEQNGDYPAAAADYRAAIRYAAELGARSQVTMLRMRLAAVWIETGDEREAAAGERALREVVEAEGHTGAEVLSYARLHLVVRCGQTGRVAEARTQLGLLAEDFRSRSLGLFLGLTEGMEGWLDLLEGQPGRTVERVRGALAKTADPLAQMVAPHLPVMMLLTAAEAYASLGGAGHAATAARLVGAYDALRPPALGRPAVEREGRRSAEEAAREVLGGEEFRAAHSAGRGLSLPEAIALV</sequence>
<dbReference type="PANTHER" id="PTHR47691">
    <property type="entry name" value="REGULATOR-RELATED"/>
    <property type="match status" value="1"/>
</dbReference>
<dbReference type="PANTHER" id="PTHR47691:SF3">
    <property type="entry name" value="HTH-TYPE TRANSCRIPTIONAL REGULATOR RV0890C-RELATED"/>
    <property type="match status" value="1"/>
</dbReference>
<evidence type="ECO:0000256" key="5">
    <source>
        <dbReference type="SAM" id="MobiDB-lite"/>
    </source>
</evidence>
<dbReference type="InterPro" id="IPR001867">
    <property type="entry name" value="OmpR/PhoB-type_DNA-bd"/>
</dbReference>
<dbReference type="CDD" id="cd15831">
    <property type="entry name" value="BTAD"/>
    <property type="match status" value="1"/>
</dbReference>
<feature type="DNA-binding region" description="OmpR/PhoB-type" evidence="4">
    <location>
        <begin position="1"/>
        <end position="90"/>
    </location>
</feature>
<dbReference type="Pfam" id="PF03704">
    <property type="entry name" value="BTAD"/>
    <property type="match status" value="1"/>
</dbReference>
<feature type="compositionally biased region" description="Gly residues" evidence="5">
    <location>
        <begin position="692"/>
        <end position="703"/>
    </location>
</feature>
<gene>
    <name evidence="7" type="ORF">E4099_27060</name>
</gene>
<keyword evidence="8" id="KW-1185">Reference proteome</keyword>
<accession>A0A4Z0G984</accession>
<feature type="region of interest" description="Disordered" evidence="5">
    <location>
        <begin position="597"/>
        <end position="712"/>
    </location>
</feature>
<dbReference type="SUPFAM" id="SSF46894">
    <property type="entry name" value="C-terminal effector domain of the bipartite response regulators"/>
    <property type="match status" value="1"/>
</dbReference>
<evidence type="ECO:0000256" key="1">
    <source>
        <dbReference type="ARBA" id="ARBA00005820"/>
    </source>
</evidence>
<dbReference type="GO" id="GO:0000160">
    <property type="term" value="P:phosphorelay signal transduction system"/>
    <property type="evidence" value="ECO:0007669"/>
    <property type="project" value="UniProtKB-KW"/>
</dbReference>
<comment type="caution">
    <text evidence="7">The sequence shown here is derived from an EMBL/GenBank/DDBJ whole genome shotgun (WGS) entry which is preliminary data.</text>
</comment>
<feature type="region of interest" description="Disordered" evidence="5">
    <location>
        <begin position="239"/>
        <end position="308"/>
    </location>
</feature>
<evidence type="ECO:0000256" key="2">
    <source>
        <dbReference type="ARBA" id="ARBA00023012"/>
    </source>
</evidence>
<dbReference type="InterPro" id="IPR036388">
    <property type="entry name" value="WH-like_DNA-bd_sf"/>
</dbReference>
<protein>
    <submittedName>
        <fullName evidence="7">Helix-turn-helix domain-containing protein</fullName>
    </submittedName>
</protein>
<dbReference type="InterPro" id="IPR027417">
    <property type="entry name" value="P-loop_NTPase"/>
</dbReference>
<dbReference type="SUPFAM" id="SSF48452">
    <property type="entry name" value="TPR-like"/>
    <property type="match status" value="2"/>
</dbReference>
<evidence type="ECO:0000313" key="8">
    <source>
        <dbReference type="Proteomes" id="UP000297948"/>
    </source>
</evidence>
<dbReference type="Gene3D" id="1.10.10.10">
    <property type="entry name" value="Winged helix-like DNA-binding domain superfamily/Winged helix DNA-binding domain"/>
    <property type="match status" value="1"/>
</dbReference>
<proteinExistence type="inferred from homology"/>
<feature type="compositionally biased region" description="Low complexity" evidence="5">
    <location>
        <begin position="264"/>
        <end position="281"/>
    </location>
</feature>
<dbReference type="GO" id="GO:0006355">
    <property type="term" value="P:regulation of DNA-templated transcription"/>
    <property type="evidence" value="ECO:0007669"/>
    <property type="project" value="InterPro"/>
</dbReference>
<organism evidence="7 8">
    <name type="scientific">Streptomyces palmae</name>
    <dbReference type="NCBI Taxonomy" id="1701085"/>
    <lineage>
        <taxon>Bacteria</taxon>
        <taxon>Bacillati</taxon>
        <taxon>Actinomycetota</taxon>
        <taxon>Actinomycetes</taxon>
        <taxon>Kitasatosporales</taxon>
        <taxon>Streptomycetaceae</taxon>
        <taxon>Streptomyces</taxon>
    </lineage>
</organism>
<reference evidence="7 8" key="1">
    <citation type="submission" date="2019-03" db="EMBL/GenBank/DDBJ databases">
        <authorList>
            <person name="Gonzalez-Pimentel J.L."/>
        </authorList>
    </citation>
    <scope>NUCLEOTIDE SEQUENCE [LARGE SCALE GENOMIC DNA]</scope>
    <source>
        <strain evidence="7 8">JCM 31289</strain>
    </source>
</reference>
<dbReference type="SMART" id="SM01043">
    <property type="entry name" value="BTAD"/>
    <property type="match status" value="1"/>
</dbReference>
<keyword evidence="3 4" id="KW-0238">DNA-binding</keyword>
<name>A0A4Z0G984_9ACTN</name>
<feature type="domain" description="OmpR/PhoB-type" evidence="6">
    <location>
        <begin position="1"/>
        <end position="90"/>
    </location>
</feature>
<dbReference type="OrthoDB" id="499349at2"/>
<dbReference type="SMART" id="SM00028">
    <property type="entry name" value="TPR"/>
    <property type="match status" value="1"/>
</dbReference>
<dbReference type="PRINTS" id="PR00364">
    <property type="entry name" value="DISEASERSIST"/>
</dbReference>
<evidence type="ECO:0000313" key="7">
    <source>
        <dbReference type="EMBL" id="TGA92827.1"/>
    </source>
</evidence>
<dbReference type="Gene3D" id="1.25.40.10">
    <property type="entry name" value="Tetratricopeptide repeat domain"/>
    <property type="match status" value="2"/>
</dbReference>
<dbReference type="Gene3D" id="3.40.50.300">
    <property type="entry name" value="P-loop containing nucleotide triphosphate hydrolases"/>
    <property type="match status" value="1"/>
</dbReference>
<dbReference type="SMART" id="SM00862">
    <property type="entry name" value="Trans_reg_C"/>
    <property type="match status" value="1"/>
</dbReference>
<dbReference type="InterPro" id="IPR005158">
    <property type="entry name" value="BTAD"/>
</dbReference>
<dbReference type="InterPro" id="IPR041664">
    <property type="entry name" value="AAA_16"/>
</dbReference>
<dbReference type="Pfam" id="PF13191">
    <property type="entry name" value="AAA_16"/>
    <property type="match status" value="1"/>
</dbReference>
<comment type="similarity">
    <text evidence="1">Belongs to the AfsR/DnrI/RedD regulatory family.</text>
</comment>
<dbReference type="EMBL" id="SRID01000377">
    <property type="protein sequence ID" value="TGA92827.1"/>
    <property type="molecule type" value="Genomic_DNA"/>
</dbReference>
<dbReference type="InterPro" id="IPR016032">
    <property type="entry name" value="Sig_transdc_resp-reg_C-effctor"/>
</dbReference>
<dbReference type="InterPro" id="IPR011990">
    <property type="entry name" value="TPR-like_helical_dom_sf"/>
</dbReference>